<keyword evidence="6" id="KW-1185">Reference proteome</keyword>
<evidence type="ECO:0000313" key="6">
    <source>
        <dbReference type="Proteomes" id="UP000886611"/>
    </source>
</evidence>
<feature type="compositionally biased region" description="Basic and acidic residues" evidence="4">
    <location>
        <begin position="419"/>
        <end position="438"/>
    </location>
</feature>
<feature type="non-terminal residue" evidence="5">
    <location>
        <position position="725"/>
    </location>
</feature>
<dbReference type="EMBL" id="JAATIS010000094">
    <property type="protein sequence ID" value="KAG2471270.1"/>
    <property type="molecule type" value="Genomic_DNA"/>
</dbReference>
<feature type="region of interest" description="Disordered" evidence="4">
    <location>
        <begin position="345"/>
        <end position="373"/>
    </location>
</feature>
<dbReference type="SUPFAM" id="SSF51556">
    <property type="entry name" value="Metallo-dependent hydrolases"/>
    <property type="match status" value="1"/>
</dbReference>
<feature type="non-terminal residue" evidence="5">
    <location>
        <position position="1"/>
    </location>
</feature>
<dbReference type="GO" id="GO:0009117">
    <property type="term" value="P:nucleotide metabolic process"/>
    <property type="evidence" value="ECO:0007669"/>
    <property type="project" value="UniProtKB-KW"/>
</dbReference>
<dbReference type="Gene3D" id="3.30.420.10">
    <property type="entry name" value="Ribonuclease H-like superfamily/Ribonuclease H"/>
    <property type="match status" value="1"/>
</dbReference>
<dbReference type="Gene3D" id="3.20.20.140">
    <property type="entry name" value="Metal-dependent hydrolases"/>
    <property type="match status" value="2"/>
</dbReference>
<evidence type="ECO:0000256" key="2">
    <source>
        <dbReference type="ARBA" id="ARBA00022833"/>
    </source>
</evidence>
<protein>
    <submittedName>
        <fullName evidence="5">LRC49 protein</fullName>
    </submittedName>
</protein>
<comment type="similarity">
    <text evidence="1">Belongs to the metallo-dependent hydrolases superfamily. Adenosine and AMP deaminases family.</text>
</comment>
<accession>A0A8X7XL36</accession>
<dbReference type="PANTHER" id="PTHR11409">
    <property type="entry name" value="ADENOSINE DEAMINASE"/>
    <property type="match status" value="1"/>
</dbReference>
<keyword evidence="3" id="KW-0546">Nucleotide metabolism</keyword>
<dbReference type="Proteomes" id="UP000886611">
    <property type="component" value="Unassembled WGS sequence"/>
</dbReference>
<dbReference type="InterPro" id="IPR006330">
    <property type="entry name" value="Ado/ade_deaminase"/>
</dbReference>
<dbReference type="InterPro" id="IPR032675">
    <property type="entry name" value="LRR_dom_sf"/>
</dbReference>
<evidence type="ECO:0000313" key="5">
    <source>
        <dbReference type="EMBL" id="KAG2471270.1"/>
    </source>
</evidence>
<keyword evidence="2" id="KW-0862">Zinc</keyword>
<organism evidence="5 6">
    <name type="scientific">Polypterus senegalus</name>
    <name type="common">Senegal bichir</name>
    <dbReference type="NCBI Taxonomy" id="55291"/>
    <lineage>
        <taxon>Eukaryota</taxon>
        <taxon>Metazoa</taxon>
        <taxon>Chordata</taxon>
        <taxon>Craniata</taxon>
        <taxon>Vertebrata</taxon>
        <taxon>Euteleostomi</taxon>
        <taxon>Actinopterygii</taxon>
        <taxon>Polypteriformes</taxon>
        <taxon>Polypteridae</taxon>
        <taxon>Polypterus</taxon>
    </lineage>
</organism>
<dbReference type="Gene3D" id="3.80.10.10">
    <property type="entry name" value="Ribonuclease Inhibitor"/>
    <property type="match status" value="1"/>
</dbReference>
<dbReference type="GO" id="GO:0004000">
    <property type="term" value="F:adenosine deaminase activity"/>
    <property type="evidence" value="ECO:0007669"/>
    <property type="project" value="TreeGrafter"/>
</dbReference>
<evidence type="ECO:0000256" key="3">
    <source>
        <dbReference type="ARBA" id="ARBA00023080"/>
    </source>
</evidence>
<sequence>MSGGAFYCYIRAAAKGGELRILYTMNVGAKPNIFNEEKFRGENKVTNDFKAENHEVIPPDLYQKLPKVELHAHLNGSVSPLTLERLIAKKPHLNIEHSMTVISKGQSRTLEEFLLAIDRRHGPAVAMDTVKMAEDFSLLSNGIVVGLDLSGDPMVPNQKEETELLLTLPPDRIGHGTFLHPEVGGSQELVDYVRKNCIPLELCMTSNVKGQTVASYDKHHFLYWYNLQHPCILCGMLKGKVYRNMPHSEGDLKENIRCENAAIPPETFADTFRNMEHCIEKCLAENGNHFQHRILDDIACLADSSPHSEVTLDGTPLVIESCYKQNIPRYMVQLRQLDMKKITEEERRTTSALARKEEEKKRESHKQANQKEKRKLAIKNAAQLWDSHLQKADSASRVCLVIPAQNESKEEINFEDGSEQNKRVEQEPDELRSLEPEGRTGAQCLSVSDSHLAELDGNTLRLFGTGALDALERGWGLHTASVVSTISFYYIDYELIAAILSRIRIKFPSVVHLVFSDSNIYQLHQLAALAHVRRLDHLTIHPQGNPVVRLTLWKSYVLFRLSHLKLQRINDQEVTLNDLVMAEKLFGTLANIAETETSHHRLLLLLGESSRKRQLQFFLEGRGRTGLSPESIRENGKLPGEGLGRALLTYPSRDAPKNEENAHAQLSHHYVKMLLQEAVAINQKMETLHKQWPLLFMELVRDSVMEMRDKSAFRRVCLQRIAETK</sequence>
<evidence type="ECO:0000256" key="1">
    <source>
        <dbReference type="ARBA" id="ARBA00006676"/>
    </source>
</evidence>
<dbReference type="AlphaFoldDB" id="A0A8X7XL36"/>
<name>A0A8X7XL36_POLSE</name>
<reference evidence="5 6" key="1">
    <citation type="journal article" date="2021" name="Cell">
        <title>Tracing the genetic footprints of vertebrate landing in non-teleost ray-finned fishes.</title>
        <authorList>
            <person name="Bi X."/>
            <person name="Wang K."/>
            <person name="Yang L."/>
            <person name="Pan H."/>
            <person name="Jiang H."/>
            <person name="Wei Q."/>
            <person name="Fang M."/>
            <person name="Yu H."/>
            <person name="Zhu C."/>
            <person name="Cai Y."/>
            <person name="He Y."/>
            <person name="Gan X."/>
            <person name="Zeng H."/>
            <person name="Yu D."/>
            <person name="Zhu Y."/>
            <person name="Jiang H."/>
            <person name="Qiu Q."/>
            <person name="Yang H."/>
            <person name="Zhang Y.E."/>
            <person name="Wang W."/>
            <person name="Zhu M."/>
            <person name="He S."/>
            <person name="Zhang G."/>
        </authorList>
    </citation>
    <scope>NUCLEOTIDE SEQUENCE [LARGE SCALE GENOMIC DNA]</scope>
    <source>
        <strain evidence="5">Bchr_013</strain>
    </source>
</reference>
<proteinExistence type="inferred from homology"/>
<evidence type="ECO:0000256" key="4">
    <source>
        <dbReference type="SAM" id="MobiDB-lite"/>
    </source>
</evidence>
<dbReference type="PANTHER" id="PTHR11409:SF42">
    <property type="entry name" value="ADENOSINE DEAMINASE-LIKE PROTEIN"/>
    <property type="match status" value="1"/>
</dbReference>
<dbReference type="GO" id="GO:0046103">
    <property type="term" value="P:inosine biosynthetic process"/>
    <property type="evidence" value="ECO:0007669"/>
    <property type="project" value="TreeGrafter"/>
</dbReference>
<dbReference type="InterPro" id="IPR036397">
    <property type="entry name" value="RNaseH_sf"/>
</dbReference>
<dbReference type="GO" id="GO:0006154">
    <property type="term" value="P:adenosine catabolic process"/>
    <property type="evidence" value="ECO:0007669"/>
    <property type="project" value="TreeGrafter"/>
</dbReference>
<gene>
    <name evidence="5" type="primary">Lrrc49</name>
    <name evidence="5" type="ORF">GTO96_0006118</name>
</gene>
<comment type="caution">
    <text evidence="5">The sequence shown here is derived from an EMBL/GenBank/DDBJ whole genome shotgun (WGS) entry which is preliminary data.</text>
</comment>
<feature type="region of interest" description="Disordered" evidence="4">
    <location>
        <begin position="410"/>
        <end position="440"/>
    </location>
</feature>
<feature type="compositionally biased region" description="Basic and acidic residues" evidence="4">
    <location>
        <begin position="345"/>
        <end position="371"/>
    </location>
</feature>
<dbReference type="GO" id="GO:0003676">
    <property type="term" value="F:nucleic acid binding"/>
    <property type="evidence" value="ECO:0007669"/>
    <property type="project" value="InterPro"/>
</dbReference>
<dbReference type="InterPro" id="IPR032466">
    <property type="entry name" value="Metal_Hydrolase"/>
</dbReference>